<dbReference type="PANTHER" id="PTHR45138">
    <property type="entry name" value="REGULATORY COMPONENTS OF SENSORY TRANSDUCTION SYSTEM"/>
    <property type="match status" value="1"/>
</dbReference>
<dbReference type="GO" id="GO:1902201">
    <property type="term" value="P:negative regulation of bacterial-type flagellum-dependent cell motility"/>
    <property type="evidence" value="ECO:0007669"/>
    <property type="project" value="TreeGrafter"/>
</dbReference>
<reference evidence="7" key="1">
    <citation type="submission" date="2020-06" db="EMBL/GenBank/DDBJ databases">
        <title>Draft genomic sequence of Geomonas sp. Red330.</title>
        <authorList>
            <person name="Itoh H."/>
            <person name="Zhenxing X."/>
            <person name="Ushijima N."/>
            <person name="Masuda Y."/>
            <person name="Shiratori Y."/>
            <person name="Senoo K."/>
        </authorList>
    </citation>
    <scope>NUCLEOTIDE SEQUENCE [LARGE SCALE GENOMIC DNA]</scope>
    <source>
        <strain evidence="7">Red330</strain>
    </source>
</reference>
<dbReference type="InterPro" id="IPR011006">
    <property type="entry name" value="CheY-like_superfamily"/>
</dbReference>
<dbReference type="InterPro" id="IPR043128">
    <property type="entry name" value="Rev_trsase/Diguanyl_cyclase"/>
</dbReference>
<dbReference type="EMBL" id="BLXX01000004">
    <property type="protein sequence ID" value="GFO59505.1"/>
    <property type="molecule type" value="Genomic_DNA"/>
</dbReference>
<feature type="modified residue" description="4-aspartylphosphate" evidence="3">
    <location>
        <position position="52"/>
    </location>
</feature>
<dbReference type="GO" id="GO:0000160">
    <property type="term" value="P:phosphorelay signal transduction system"/>
    <property type="evidence" value="ECO:0007669"/>
    <property type="project" value="InterPro"/>
</dbReference>
<evidence type="ECO:0000259" key="4">
    <source>
        <dbReference type="PROSITE" id="PS50110"/>
    </source>
</evidence>
<name>A0A6V8MHP4_9BACT</name>
<dbReference type="GO" id="GO:0005886">
    <property type="term" value="C:plasma membrane"/>
    <property type="evidence" value="ECO:0007669"/>
    <property type="project" value="TreeGrafter"/>
</dbReference>
<protein>
    <recommendedName>
        <fullName evidence="1">diguanylate cyclase</fullName>
        <ecNumber evidence="1">2.7.7.65</ecNumber>
    </recommendedName>
</protein>
<dbReference type="Gene3D" id="3.30.70.270">
    <property type="match status" value="1"/>
</dbReference>
<feature type="domain" description="Response regulatory" evidence="4">
    <location>
        <begin position="2"/>
        <end position="119"/>
    </location>
</feature>
<dbReference type="InterPro" id="IPR029787">
    <property type="entry name" value="Nucleotide_cyclase"/>
</dbReference>
<dbReference type="InterPro" id="IPR001789">
    <property type="entry name" value="Sig_transdc_resp-reg_receiver"/>
</dbReference>
<dbReference type="EC" id="2.7.7.65" evidence="1"/>
<gene>
    <name evidence="6" type="ORF">GMST_18300</name>
</gene>
<keyword evidence="7" id="KW-1185">Reference proteome</keyword>
<evidence type="ECO:0000259" key="5">
    <source>
        <dbReference type="PROSITE" id="PS50887"/>
    </source>
</evidence>
<evidence type="ECO:0000313" key="6">
    <source>
        <dbReference type="EMBL" id="GFO59505.1"/>
    </source>
</evidence>
<dbReference type="InterPro" id="IPR050469">
    <property type="entry name" value="Diguanylate_Cyclase"/>
</dbReference>
<evidence type="ECO:0000313" key="7">
    <source>
        <dbReference type="Proteomes" id="UP000556026"/>
    </source>
</evidence>
<dbReference type="Pfam" id="PF00072">
    <property type="entry name" value="Response_reg"/>
    <property type="match status" value="1"/>
</dbReference>
<dbReference type="SMART" id="SM00448">
    <property type="entry name" value="REC"/>
    <property type="match status" value="1"/>
</dbReference>
<comment type="catalytic activity">
    <reaction evidence="2">
        <text>2 GTP = 3',3'-c-di-GMP + 2 diphosphate</text>
        <dbReference type="Rhea" id="RHEA:24898"/>
        <dbReference type="ChEBI" id="CHEBI:33019"/>
        <dbReference type="ChEBI" id="CHEBI:37565"/>
        <dbReference type="ChEBI" id="CHEBI:58805"/>
        <dbReference type="EC" id="2.7.7.65"/>
    </reaction>
</comment>
<evidence type="ECO:0000256" key="1">
    <source>
        <dbReference type="ARBA" id="ARBA00012528"/>
    </source>
</evidence>
<dbReference type="PANTHER" id="PTHR45138:SF9">
    <property type="entry name" value="DIGUANYLATE CYCLASE DGCM-RELATED"/>
    <property type="match status" value="1"/>
</dbReference>
<dbReference type="NCBIfam" id="TIGR00254">
    <property type="entry name" value="GGDEF"/>
    <property type="match status" value="1"/>
</dbReference>
<proteinExistence type="predicted"/>
<evidence type="ECO:0000256" key="2">
    <source>
        <dbReference type="ARBA" id="ARBA00034247"/>
    </source>
</evidence>
<dbReference type="FunFam" id="3.30.70.270:FF:000001">
    <property type="entry name" value="Diguanylate cyclase domain protein"/>
    <property type="match status" value="1"/>
</dbReference>
<dbReference type="SMART" id="SM00267">
    <property type="entry name" value="GGDEF"/>
    <property type="match status" value="1"/>
</dbReference>
<comment type="caution">
    <text evidence="6">The sequence shown here is derived from an EMBL/GenBank/DDBJ whole genome shotgun (WGS) entry which is preliminary data.</text>
</comment>
<dbReference type="Proteomes" id="UP000556026">
    <property type="component" value="Unassembled WGS sequence"/>
</dbReference>
<dbReference type="AlphaFoldDB" id="A0A6V8MHP4"/>
<dbReference type="SUPFAM" id="SSF52172">
    <property type="entry name" value="CheY-like"/>
    <property type="match status" value="1"/>
</dbReference>
<dbReference type="PROSITE" id="PS50887">
    <property type="entry name" value="GGDEF"/>
    <property type="match status" value="1"/>
</dbReference>
<organism evidence="6 7">
    <name type="scientific">Geomonas silvestris</name>
    <dbReference type="NCBI Taxonomy" id="2740184"/>
    <lineage>
        <taxon>Bacteria</taxon>
        <taxon>Pseudomonadati</taxon>
        <taxon>Thermodesulfobacteriota</taxon>
        <taxon>Desulfuromonadia</taxon>
        <taxon>Geobacterales</taxon>
        <taxon>Geobacteraceae</taxon>
        <taxon>Geomonas</taxon>
    </lineage>
</organism>
<accession>A0A6V8MHP4</accession>
<feature type="domain" description="GGDEF" evidence="5">
    <location>
        <begin position="169"/>
        <end position="302"/>
    </location>
</feature>
<sequence>MQILVAEDDAVTRRLLEVHLGRWGFDVVEARDGSEAWQVLQSSEAPRLALVDWMMPGMDGLELCRRMRRGSCDQYTYIILLTALTGEENLCTGMDAGADDYLTKPFNVNELQVRLRAGRRIVELQDQLITTREVLREKASRDPLTGLWNHEEIVGCLARELSRARRSGQPVSVVMADIDHFKGVNDRYGHLAGDVVLRAVAQKMQGRMRPYDCVGRYGGEEFLVVLAGCSAESAQALAERLRLSVCREPVDTPDGIVATSLSLGVATCSDASCQPADLIRSADQALYRAKRNGRNRVEANFGPEPAPGVISPCRPASW</sequence>
<keyword evidence="3" id="KW-0597">Phosphoprotein</keyword>
<dbReference type="CDD" id="cd17574">
    <property type="entry name" value="REC_OmpR"/>
    <property type="match status" value="1"/>
</dbReference>
<dbReference type="GO" id="GO:0043709">
    <property type="term" value="P:cell adhesion involved in single-species biofilm formation"/>
    <property type="evidence" value="ECO:0007669"/>
    <property type="project" value="TreeGrafter"/>
</dbReference>
<dbReference type="GO" id="GO:0052621">
    <property type="term" value="F:diguanylate cyclase activity"/>
    <property type="evidence" value="ECO:0007669"/>
    <property type="project" value="UniProtKB-EC"/>
</dbReference>
<dbReference type="InterPro" id="IPR000160">
    <property type="entry name" value="GGDEF_dom"/>
</dbReference>
<dbReference type="CDD" id="cd01949">
    <property type="entry name" value="GGDEF"/>
    <property type="match status" value="1"/>
</dbReference>
<dbReference type="RefSeq" id="WP_183354328.1">
    <property type="nucleotide sequence ID" value="NZ_BLXX01000004.1"/>
</dbReference>
<dbReference type="Gene3D" id="3.40.50.2300">
    <property type="match status" value="1"/>
</dbReference>
<dbReference type="SUPFAM" id="SSF55073">
    <property type="entry name" value="Nucleotide cyclase"/>
    <property type="match status" value="1"/>
</dbReference>
<dbReference type="PROSITE" id="PS50110">
    <property type="entry name" value="RESPONSE_REGULATORY"/>
    <property type="match status" value="1"/>
</dbReference>
<dbReference type="Pfam" id="PF00990">
    <property type="entry name" value="GGDEF"/>
    <property type="match status" value="1"/>
</dbReference>
<evidence type="ECO:0000256" key="3">
    <source>
        <dbReference type="PROSITE-ProRule" id="PRU00169"/>
    </source>
</evidence>